<organism evidence="2 3">
    <name type="scientific">Paramuricea clavata</name>
    <name type="common">Red gorgonian</name>
    <name type="synonym">Violescent sea-whip</name>
    <dbReference type="NCBI Taxonomy" id="317549"/>
    <lineage>
        <taxon>Eukaryota</taxon>
        <taxon>Metazoa</taxon>
        <taxon>Cnidaria</taxon>
        <taxon>Anthozoa</taxon>
        <taxon>Octocorallia</taxon>
        <taxon>Malacalcyonacea</taxon>
        <taxon>Plexauridae</taxon>
        <taxon>Paramuricea</taxon>
    </lineage>
</organism>
<gene>
    <name evidence="2" type="ORF">PACLA_8A065537</name>
</gene>
<dbReference type="EMBL" id="CACRXK020004457">
    <property type="protein sequence ID" value="CAB4002809.1"/>
    <property type="molecule type" value="Genomic_DNA"/>
</dbReference>
<protein>
    <submittedName>
        <fullName evidence="2">Uncharacterized protein</fullName>
    </submittedName>
</protein>
<keyword evidence="3" id="KW-1185">Reference proteome</keyword>
<reference evidence="2" key="1">
    <citation type="submission" date="2020-04" db="EMBL/GenBank/DDBJ databases">
        <authorList>
            <person name="Alioto T."/>
            <person name="Alioto T."/>
            <person name="Gomez Garrido J."/>
        </authorList>
    </citation>
    <scope>NUCLEOTIDE SEQUENCE</scope>
    <source>
        <strain evidence="2">A484AB</strain>
    </source>
</reference>
<feature type="region of interest" description="Disordered" evidence="1">
    <location>
        <begin position="227"/>
        <end position="264"/>
    </location>
</feature>
<evidence type="ECO:0000313" key="2">
    <source>
        <dbReference type="EMBL" id="CAB4002809.1"/>
    </source>
</evidence>
<sequence>MIGDFNLPSVKWSSYENVPVNTGGSNENEAFCEMVDDNFLQQFISGPIHIAGNKLDLLLCNSPEIIGDVSAFLPECFPTDHYVVEIDVQLKFKRAKPVKRRVFDYRNDETSAALYADDTKVYKSIKSEDDCQILQHALTSLECWSHDNNLDFNQSKCKVLTITRKKTPLVHVYHVNSKELLRVDKEKDLGVCISANFSWDVYIHTITDKANKMLGLLKRTCPLLRDKTSRKRPKKSNRVDTTIQAWRNDIPTTANESQPAPPLL</sequence>
<proteinExistence type="predicted"/>
<evidence type="ECO:0000313" key="3">
    <source>
        <dbReference type="Proteomes" id="UP001152795"/>
    </source>
</evidence>
<name>A0A7D9E7B8_PARCT</name>
<comment type="caution">
    <text evidence="2">The sequence shown here is derived from an EMBL/GenBank/DDBJ whole genome shotgun (WGS) entry which is preliminary data.</text>
</comment>
<evidence type="ECO:0000256" key="1">
    <source>
        <dbReference type="SAM" id="MobiDB-lite"/>
    </source>
</evidence>
<dbReference type="Proteomes" id="UP001152795">
    <property type="component" value="Unassembled WGS sequence"/>
</dbReference>
<dbReference type="PANTHER" id="PTHR33332">
    <property type="entry name" value="REVERSE TRANSCRIPTASE DOMAIN-CONTAINING PROTEIN"/>
    <property type="match status" value="1"/>
</dbReference>
<feature type="compositionally biased region" description="Polar residues" evidence="1">
    <location>
        <begin position="239"/>
        <end position="258"/>
    </location>
</feature>
<accession>A0A7D9E7B8</accession>
<dbReference type="AlphaFoldDB" id="A0A7D9E7B8"/>
<dbReference type="OrthoDB" id="5244787at2759"/>